<dbReference type="InterPro" id="IPR049629">
    <property type="entry name" value="DPY30_SDC1_DD"/>
</dbReference>
<feature type="non-terminal residue" evidence="4">
    <location>
        <position position="1"/>
    </location>
</feature>
<reference evidence="4" key="1">
    <citation type="submission" date="2023-10" db="EMBL/GenBank/DDBJ databases">
        <title>Genome assembly of Pristionchus species.</title>
        <authorList>
            <person name="Yoshida K."/>
            <person name="Sommer R.J."/>
        </authorList>
    </citation>
    <scope>NUCLEOTIDE SEQUENCE</scope>
    <source>
        <strain evidence="4">RS0144</strain>
    </source>
</reference>
<comment type="similarity">
    <text evidence="2">Belongs to the dpy-30 family.</text>
</comment>
<dbReference type="InterPro" id="IPR007858">
    <property type="entry name" value="Dpy-30_motif"/>
</dbReference>
<evidence type="ECO:0000313" key="5">
    <source>
        <dbReference type="Proteomes" id="UP001432027"/>
    </source>
</evidence>
<dbReference type="AlphaFoldDB" id="A0AAV5T5N9"/>
<dbReference type="EMBL" id="BTSX01000003">
    <property type="protein sequence ID" value="GMS90841.1"/>
    <property type="molecule type" value="Genomic_DNA"/>
</dbReference>
<protein>
    <submittedName>
        <fullName evidence="4">Uncharacterized protein</fullName>
    </submittedName>
</protein>
<keyword evidence="3" id="KW-0539">Nucleus</keyword>
<keyword evidence="5" id="KW-1185">Reference proteome</keyword>
<dbReference type="Proteomes" id="UP001432027">
    <property type="component" value="Unassembled WGS sequence"/>
</dbReference>
<evidence type="ECO:0000256" key="2">
    <source>
        <dbReference type="ARBA" id="ARBA00010849"/>
    </source>
</evidence>
<comment type="caution">
    <text evidence="4">The sequence shown here is derived from an EMBL/GenBank/DDBJ whole genome shotgun (WGS) entry which is preliminary data.</text>
</comment>
<organism evidence="4 5">
    <name type="scientific">Pristionchus entomophagus</name>
    <dbReference type="NCBI Taxonomy" id="358040"/>
    <lineage>
        <taxon>Eukaryota</taxon>
        <taxon>Metazoa</taxon>
        <taxon>Ecdysozoa</taxon>
        <taxon>Nematoda</taxon>
        <taxon>Chromadorea</taxon>
        <taxon>Rhabditida</taxon>
        <taxon>Rhabditina</taxon>
        <taxon>Diplogasteromorpha</taxon>
        <taxon>Diplogasteroidea</taxon>
        <taxon>Neodiplogasteridae</taxon>
        <taxon>Pristionchus</taxon>
    </lineage>
</organism>
<name>A0AAV5T5N9_9BILA</name>
<dbReference type="CDD" id="cd22965">
    <property type="entry name" value="DD_DPY30_SDC1"/>
    <property type="match status" value="1"/>
</dbReference>
<dbReference type="Pfam" id="PF05186">
    <property type="entry name" value="Dpy-30"/>
    <property type="match status" value="1"/>
</dbReference>
<gene>
    <name evidence="4" type="ORF">PENTCL1PPCAC_13016</name>
</gene>
<dbReference type="GO" id="GO:0005634">
    <property type="term" value="C:nucleus"/>
    <property type="evidence" value="ECO:0007669"/>
    <property type="project" value="UniProtKB-SubCell"/>
</dbReference>
<sequence>GAILAAMEVDAVAAPAVVATDAPADPAAAAAPVAEVYAQPPAEVPQNDQVGNLGSLPTRQYLDTTVVPILLQGLGAIAKERPADPIEFLANFLRSEKDKYEGAAQN</sequence>
<proteinExistence type="inferred from homology"/>
<evidence type="ECO:0000313" key="4">
    <source>
        <dbReference type="EMBL" id="GMS90841.1"/>
    </source>
</evidence>
<accession>A0AAV5T5N9</accession>
<evidence type="ECO:0000256" key="1">
    <source>
        <dbReference type="ARBA" id="ARBA00004123"/>
    </source>
</evidence>
<dbReference type="Gene3D" id="1.20.890.10">
    <property type="entry name" value="cAMP-dependent protein kinase regulatory subunit, dimerization-anchoring domain"/>
    <property type="match status" value="1"/>
</dbReference>
<evidence type="ECO:0000256" key="3">
    <source>
        <dbReference type="ARBA" id="ARBA00023242"/>
    </source>
</evidence>
<comment type="subcellular location">
    <subcellularLocation>
        <location evidence="1">Nucleus</location>
    </subcellularLocation>
</comment>